<dbReference type="EMBL" id="JADCUA010000031">
    <property type="protein sequence ID" value="KAH9830524.1"/>
    <property type="molecule type" value="Genomic_DNA"/>
</dbReference>
<dbReference type="Gene3D" id="3.90.1200.10">
    <property type="match status" value="1"/>
</dbReference>
<dbReference type="RefSeq" id="XP_047773828.1">
    <property type="nucleotide sequence ID" value="XM_047925120.1"/>
</dbReference>
<dbReference type="GeneID" id="72005852"/>
<dbReference type="Pfam" id="PF01636">
    <property type="entry name" value="APH"/>
    <property type="match status" value="1"/>
</dbReference>
<dbReference type="SUPFAM" id="SSF56112">
    <property type="entry name" value="Protein kinase-like (PK-like)"/>
    <property type="match status" value="1"/>
</dbReference>
<dbReference type="InterPro" id="IPR002575">
    <property type="entry name" value="Aminoglycoside_PTrfase"/>
</dbReference>
<evidence type="ECO:0000313" key="3">
    <source>
        <dbReference type="Proteomes" id="UP000814176"/>
    </source>
</evidence>
<dbReference type="InterPro" id="IPR051678">
    <property type="entry name" value="AGP_Transferase"/>
</dbReference>
<comment type="caution">
    <text evidence="2">The sequence shown here is derived from an EMBL/GenBank/DDBJ whole genome shotgun (WGS) entry which is preliminary data.</text>
</comment>
<organism evidence="2 3">
    <name type="scientific">Rhodofomes roseus</name>
    <dbReference type="NCBI Taxonomy" id="34475"/>
    <lineage>
        <taxon>Eukaryota</taxon>
        <taxon>Fungi</taxon>
        <taxon>Dikarya</taxon>
        <taxon>Basidiomycota</taxon>
        <taxon>Agaricomycotina</taxon>
        <taxon>Agaricomycetes</taxon>
        <taxon>Polyporales</taxon>
        <taxon>Rhodofomes</taxon>
    </lineage>
</organism>
<keyword evidence="3" id="KW-1185">Reference proteome</keyword>
<reference evidence="2 3" key="1">
    <citation type="journal article" date="2021" name="Environ. Microbiol.">
        <title>Gene family expansions and transcriptome signatures uncover fungal adaptations to wood decay.</title>
        <authorList>
            <person name="Hage H."/>
            <person name="Miyauchi S."/>
            <person name="Viragh M."/>
            <person name="Drula E."/>
            <person name="Min B."/>
            <person name="Chaduli D."/>
            <person name="Navarro D."/>
            <person name="Favel A."/>
            <person name="Norest M."/>
            <person name="Lesage-Meessen L."/>
            <person name="Balint B."/>
            <person name="Merenyi Z."/>
            <person name="de Eugenio L."/>
            <person name="Morin E."/>
            <person name="Martinez A.T."/>
            <person name="Baldrian P."/>
            <person name="Stursova M."/>
            <person name="Martinez M.J."/>
            <person name="Novotny C."/>
            <person name="Magnuson J.K."/>
            <person name="Spatafora J.W."/>
            <person name="Maurice S."/>
            <person name="Pangilinan J."/>
            <person name="Andreopoulos W."/>
            <person name="LaButti K."/>
            <person name="Hundley H."/>
            <person name="Na H."/>
            <person name="Kuo A."/>
            <person name="Barry K."/>
            <person name="Lipzen A."/>
            <person name="Henrissat B."/>
            <person name="Riley R."/>
            <person name="Ahrendt S."/>
            <person name="Nagy L.G."/>
            <person name="Grigoriev I.V."/>
            <person name="Martin F."/>
            <person name="Rosso M.N."/>
        </authorList>
    </citation>
    <scope>NUCLEOTIDE SEQUENCE [LARGE SCALE GENOMIC DNA]</scope>
    <source>
        <strain evidence="2 3">CIRM-BRFM 1785</strain>
    </source>
</reference>
<name>A0ABQ8K1F5_9APHY</name>
<dbReference type="InterPro" id="IPR011009">
    <property type="entry name" value="Kinase-like_dom_sf"/>
</dbReference>
<accession>A0ABQ8K1F5</accession>
<evidence type="ECO:0000313" key="2">
    <source>
        <dbReference type="EMBL" id="KAH9830524.1"/>
    </source>
</evidence>
<gene>
    <name evidence="2" type="ORF">C8Q71DRAFT_786253</name>
</gene>
<evidence type="ECO:0000259" key="1">
    <source>
        <dbReference type="Pfam" id="PF01636"/>
    </source>
</evidence>
<dbReference type="Proteomes" id="UP000814176">
    <property type="component" value="Unassembled WGS sequence"/>
</dbReference>
<dbReference type="PANTHER" id="PTHR21310">
    <property type="entry name" value="AMINOGLYCOSIDE PHOSPHOTRANSFERASE-RELATED-RELATED"/>
    <property type="match status" value="1"/>
</dbReference>
<feature type="domain" description="Aminoglycoside phosphotransferase" evidence="1">
    <location>
        <begin position="82"/>
        <end position="261"/>
    </location>
</feature>
<protein>
    <submittedName>
        <fullName evidence="2">Kinase-like domain-containing protein</fullName>
    </submittedName>
</protein>
<dbReference type="PANTHER" id="PTHR21310:SF39">
    <property type="entry name" value="AMINOGLYCOSIDE PHOSPHOTRANSFERASE DOMAIN-CONTAINING PROTEIN"/>
    <property type="match status" value="1"/>
</dbReference>
<sequence>MRVTGSQGRPKADYAPSSVDHLTDAQLMTVLSEGRRRYHPGAIALTDHVFRVNETIVAKYCRDYGALPSDALPSEALTLDLVFHHTRIPVPRVRRVVHPDKTPAAWVFMDRIPGKQLSAVWPTMSVAERLRVVFTLRDYVRQLQAIRHPRAAVPGPVAPGTDVRHCISPVFGQVIDVRGPFASYDKLSSWFDQAQRLVTRNTQQALQSPLHHISFKTLMGTSPLVLCHQDLHMRNIIVGDDGRLWLIDWEFAGFYPPWFEYLAMKEQSRNEERVMNREEPFWDLMIPFICGPHYREEAWMRCSINIALDYRFEEQR</sequence>
<proteinExistence type="predicted"/>
<dbReference type="CDD" id="cd05120">
    <property type="entry name" value="APH_ChoK_like"/>
    <property type="match status" value="1"/>
</dbReference>